<gene>
    <name evidence="2" type="ORF">AtDm6_0875</name>
</gene>
<keyword evidence="1" id="KW-1133">Transmembrane helix</keyword>
<keyword evidence="1" id="KW-0472">Membrane</keyword>
<evidence type="ECO:0000313" key="3">
    <source>
        <dbReference type="Proteomes" id="UP000029448"/>
    </source>
</evidence>
<dbReference type="Proteomes" id="UP000029448">
    <property type="component" value="Unassembled WGS sequence"/>
</dbReference>
<dbReference type="EMBL" id="JOKM01000021">
    <property type="protein sequence ID" value="KGB25194.1"/>
    <property type="molecule type" value="Genomic_DNA"/>
</dbReference>
<sequence>MVTTQAGTRRCRRGCKQSAGWLFVAFGRLLPLVLPMGGGVSLGCLLMA</sequence>
<protein>
    <submittedName>
        <fullName evidence="2">Uncharacterized protein</fullName>
    </submittedName>
</protein>
<comment type="caution">
    <text evidence="2">The sequence shown here is derived from an EMBL/GenBank/DDBJ whole genome shotgun (WGS) entry which is preliminary data.</text>
</comment>
<feature type="transmembrane region" description="Helical" evidence="1">
    <location>
        <begin position="21"/>
        <end position="42"/>
    </location>
</feature>
<dbReference type="STRING" id="104102.AtDm6_0875"/>
<organism evidence="2 3">
    <name type="scientific">Acetobacter tropicalis</name>
    <dbReference type="NCBI Taxonomy" id="104102"/>
    <lineage>
        <taxon>Bacteria</taxon>
        <taxon>Pseudomonadati</taxon>
        <taxon>Pseudomonadota</taxon>
        <taxon>Alphaproteobacteria</taxon>
        <taxon>Acetobacterales</taxon>
        <taxon>Acetobacteraceae</taxon>
        <taxon>Acetobacter</taxon>
    </lineage>
</organism>
<evidence type="ECO:0000313" key="2">
    <source>
        <dbReference type="EMBL" id="KGB25194.1"/>
    </source>
</evidence>
<reference evidence="2 3" key="1">
    <citation type="submission" date="2014-06" db="EMBL/GenBank/DDBJ databases">
        <title>Functional and comparative genomic analyses of the Drosophila gut microbiota identify candidate symbiosis factors.</title>
        <authorList>
            <person name="Newell P.D."/>
            <person name="Chaston J.M."/>
            <person name="Douglas A.E."/>
        </authorList>
    </citation>
    <scope>NUCLEOTIDE SEQUENCE [LARGE SCALE GENOMIC DNA]</scope>
    <source>
        <strain evidence="2 3">DmCS_006</strain>
    </source>
</reference>
<proteinExistence type="predicted"/>
<keyword evidence="1" id="KW-0812">Transmembrane</keyword>
<keyword evidence="3" id="KW-1185">Reference proteome</keyword>
<evidence type="ECO:0000256" key="1">
    <source>
        <dbReference type="SAM" id="Phobius"/>
    </source>
</evidence>
<dbReference type="AlphaFoldDB" id="A0A094YX05"/>
<accession>A0A094YX05</accession>
<dbReference type="PATRIC" id="fig|104102.7.peg.868"/>
<name>A0A094YX05_9PROT</name>